<dbReference type="RefSeq" id="WP_353648220.1">
    <property type="nucleotide sequence ID" value="NZ_CP159218.1"/>
</dbReference>
<name>A0AAU8DLR8_9ACTN</name>
<protein>
    <submittedName>
        <fullName evidence="1">Uncharacterized protein</fullName>
    </submittedName>
</protein>
<gene>
    <name evidence="1" type="ORF">ABLG96_15375</name>
</gene>
<dbReference type="EMBL" id="CP159218">
    <property type="protein sequence ID" value="XCG62605.1"/>
    <property type="molecule type" value="Genomic_DNA"/>
</dbReference>
<proteinExistence type="predicted"/>
<dbReference type="AlphaFoldDB" id="A0AAU8DLR8"/>
<evidence type="ECO:0000313" key="1">
    <source>
        <dbReference type="EMBL" id="XCG62605.1"/>
    </source>
</evidence>
<sequence length="126" mass="13513">MADAPVLVDLIRSAYRGQASEQGWTSEAEFVGGDRIDESGVCEVILAPGSMMLFLTDGMRVVACCRLQDRAAASSISGPSQWTRACRHAAWAAGSWPRGSDREDQIRGDQVENICTGSTSSADFLL</sequence>
<accession>A0AAU8DLR8</accession>
<organism evidence="1">
    <name type="scientific">Nakamurella sp. A5-74</name>
    <dbReference type="NCBI Taxonomy" id="3158264"/>
    <lineage>
        <taxon>Bacteria</taxon>
        <taxon>Bacillati</taxon>
        <taxon>Actinomycetota</taxon>
        <taxon>Actinomycetes</taxon>
        <taxon>Nakamurellales</taxon>
        <taxon>Nakamurellaceae</taxon>
        <taxon>Nakamurella</taxon>
    </lineage>
</organism>
<reference evidence="1" key="1">
    <citation type="submission" date="2024-05" db="EMBL/GenBank/DDBJ databases">
        <authorList>
            <person name="Cai S.Y."/>
            <person name="Jin L.M."/>
            <person name="Li H.R."/>
        </authorList>
    </citation>
    <scope>NUCLEOTIDE SEQUENCE</scope>
    <source>
        <strain evidence="1">A5-74</strain>
    </source>
</reference>